<dbReference type="InterPro" id="IPR006059">
    <property type="entry name" value="SBP"/>
</dbReference>
<dbReference type="PROSITE" id="PS51257">
    <property type="entry name" value="PROKAR_LIPOPROTEIN"/>
    <property type="match status" value="1"/>
</dbReference>
<reference evidence="3 4" key="1">
    <citation type="submission" date="2020-03" db="EMBL/GenBank/DDBJ databases">
        <title>WGS of actinomycetes isolated from Thailand.</title>
        <authorList>
            <person name="Thawai C."/>
        </authorList>
    </citation>
    <scope>NUCLEOTIDE SEQUENCE [LARGE SCALE GENOMIC DNA]</scope>
    <source>
        <strain evidence="3 4">PRB2-1</strain>
    </source>
</reference>
<evidence type="ECO:0000313" key="4">
    <source>
        <dbReference type="Proteomes" id="UP000734511"/>
    </source>
</evidence>
<evidence type="ECO:0000256" key="2">
    <source>
        <dbReference type="SAM" id="SignalP"/>
    </source>
</evidence>
<protein>
    <submittedName>
        <fullName evidence="3">Extracellular solute-binding protein</fullName>
    </submittedName>
</protein>
<feature type="region of interest" description="Disordered" evidence="1">
    <location>
        <begin position="25"/>
        <end position="55"/>
    </location>
</feature>
<dbReference type="Proteomes" id="UP000734511">
    <property type="component" value="Unassembled WGS sequence"/>
</dbReference>
<keyword evidence="4" id="KW-1185">Reference proteome</keyword>
<sequence length="469" mass="50884">MSRIRYRRLVAFALVAGIGLTSAACSDSNDKKDDGGSKTSSNASAGTPLDPNTKVTISVDCMPPTTKKPERKQWLDDIAEFHKTYPNVTINSKDAFPCEETDKFTAQLQGGSETDAFYSYVTDLQQVLDAGQAADITDYVNDKTVPNLKDIDPGVLDILKDNGRLYGLPTTNYSMGLIYNRKIFQEAGLDPNKPPTTWDEIRADAKTIQDKLGSKGIHGFFEYGAGNQGGWHLTSALYGAGNTVVSDDGSKATFNGPEAKSILQTIHDMRWVDNSMPQSAGKEWGESQKAMGAGQIGMYLAAPDDIQLMVQQYGANFDDLGMAPIPGGKTSLMGGNDYFFKKSDTPDQIKAGIAWINFKFLTLKKGQFNYARNKADGIPVGLPQPFFFTGQSKATDTADKTQYATVPVENYKSYVDAQVPVKGEPPNAQKLYTVLDTVMSGVLSNKSANVDKLLSDAETQANQLLAASQ</sequence>
<gene>
    <name evidence="3" type="ORF">HCN08_14915</name>
</gene>
<dbReference type="Pfam" id="PF01547">
    <property type="entry name" value="SBP_bac_1"/>
    <property type="match status" value="1"/>
</dbReference>
<dbReference type="SUPFAM" id="SSF53850">
    <property type="entry name" value="Periplasmic binding protein-like II"/>
    <property type="match status" value="1"/>
</dbReference>
<evidence type="ECO:0000256" key="1">
    <source>
        <dbReference type="SAM" id="MobiDB-lite"/>
    </source>
</evidence>
<feature type="chain" id="PRO_5046285050" evidence="2">
    <location>
        <begin position="24"/>
        <end position="469"/>
    </location>
</feature>
<organism evidence="3 4">
    <name type="scientific">Actinacidiphila epipremni</name>
    <dbReference type="NCBI Taxonomy" id="2053013"/>
    <lineage>
        <taxon>Bacteria</taxon>
        <taxon>Bacillati</taxon>
        <taxon>Actinomycetota</taxon>
        <taxon>Actinomycetes</taxon>
        <taxon>Kitasatosporales</taxon>
        <taxon>Streptomycetaceae</taxon>
        <taxon>Actinacidiphila</taxon>
    </lineage>
</organism>
<comment type="caution">
    <text evidence="3">The sequence shown here is derived from an EMBL/GenBank/DDBJ whole genome shotgun (WGS) entry which is preliminary data.</text>
</comment>
<dbReference type="PANTHER" id="PTHR43649:SF16">
    <property type="entry name" value="SUGAR-BINDING LIPOPROTEIN"/>
    <property type="match status" value="1"/>
</dbReference>
<dbReference type="Gene3D" id="3.40.190.10">
    <property type="entry name" value="Periplasmic binding protein-like II"/>
    <property type="match status" value="1"/>
</dbReference>
<evidence type="ECO:0000313" key="3">
    <source>
        <dbReference type="EMBL" id="NJP44674.1"/>
    </source>
</evidence>
<accession>A0ABX0ZLE2</accession>
<feature type="signal peptide" evidence="2">
    <location>
        <begin position="1"/>
        <end position="23"/>
    </location>
</feature>
<name>A0ABX0ZLE2_9ACTN</name>
<dbReference type="RefSeq" id="WP_167983539.1">
    <property type="nucleotide sequence ID" value="NZ_JAATEJ010000010.1"/>
</dbReference>
<dbReference type="EMBL" id="JAATEJ010000010">
    <property type="protein sequence ID" value="NJP44674.1"/>
    <property type="molecule type" value="Genomic_DNA"/>
</dbReference>
<proteinExistence type="predicted"/>
<dbReference type="PANTHER" id="PTHR43649">
    <property type="entry name" value="ARABINOSE-BINDING PROTEIN-RELATED"/>
    <property type="match status" value="1"/>
</dbReference>
<dbReference type="InterPro" id="IPR050490">
    <property type="entry name" value="Bact_solute-bd_prot1"/>
</dbReference>
<keyword evidence="2" id="KW-0732">Signal</keyword>